<dbReference type="Pfam" id="PF00147">
    <property type="entry name" value="Fibrinogen_C"/>
    <property type="match status" value="1"/>
</dbReference>
<evidence type="ECO:0000313" key="2">
    <source>
        <dbReference type="EMBL" id="PVD39553.1"/>
    </source>
</evidence>
<gene>
    <name evidence="2" type="ORF">C0Q70_02188</name>
</gene>
<dbReference type="EMBL" id="PZQS01000001">
    <property type="protein sequence ID" value="PVD39553.1"/>
    <property type="molecule type" value="Genomic_DNA"/>
</dbReference>
<keyword evidence="3" id="KW-1185">Reference proteome</keyword>
<evidence type="ECO:0000259" key="1">
    <source>
        <dbReference type="PROSITE" id="PS51406"/>
    </source>
</evidence>
<dbReference type="Proteomes" id="UP000245119">
    <property type="component" value="Linkage Group LG1"/>
</dbReference>
<protein>
    <recommendedName>
        <fullName evidence="1">Fibrinogen C-terminal domain-containing protein</fullName>
    </recommendedName>
</protein>
<evidence type="ECO:0000313" key="3">
    <source>
        <dbReference type="Proteomes" id="UP000245119"/>
    </source>
</evidence>
<dbReference type="PANTHER" id="PTHR19143">
    <property type="entry name" value="FIBRINOGEN/TENASCIN/ANGIOPOEITIN"/>
    <property type="match status" value="1"/>
</dbReference>
<dbReference type="InterPro" id="IPR014716">
    <property type="entry name" value="Fibrinogen_a/b/g_C_1"/>
</dbReference>
<name>A0A2T7Q1L2_POMCA</name>
<dbReference type="GO" id="GO:0005615">
    <property type="term" value="C:extracellular space"/>
    <property type="evidence" value="ECO:0007669"/>
    <property type="project" value="TreeGrafter"/>
</dbReference>
<dbReference type="InterPro" id="IPR036056">
    <property type="entry name" value="Fibrinogen-like_C"/>
</dbReference>
<dbReference type="AlphaFoldDB" id="A0A2T7Q1L2"/>
<accession>A0A2T7Q1L2</accession>
<feature type="domain" description="Fibrinogen C-terminal" evidence="1">
    <location>
        <begin position="37"/>
        <end position="226"/>
    </location>
</feature>
<dbReference type="Gene3D" id="4.10.530.10">
    <property type="entry name" value="Gamma-fibrinogen Carboxyl Terminal Fragment, domain 2"/>
    <property type="match status" value="1"/>
</dbReference>
<reference evidence="2 3" key="1">
    <citation type="submission" date="2018-04" db="EMBL/GenBank/DDBJ databases">
        <title>The genome of golden apple snail Pomacea canaliculata provides insight into stress tolerance and invasive adaptation.</title>
        <authorList>
            <person name="Liu C."/>
            <person name="Liu B."/>
            <person name="Ren Y."/>
            <person name="Zhang Y."/>
            <person name="Wang H."/>
            <person name="Li S."/>
            <person name="Jiang F."/>
            <person name="Yin L."/>
            <person name="Zhang G."/>
            <person name="Qian W."/>
            <person name="Fan W."/>
        </authorList>
    </citation>
    <scope>NUCLEOTIDE SEQUENCE [LARGE SCALE GENOMIC DNA]</scope>
    <source>
        <strain evidence="2">SZHN2017</strain>
        <tissue evidence="2">Muscle</tissue>
    </source>
</reference>
<sequence>MEPASEEEVHLELIKIKPCTNYGVSSTDERCDCLTLADCPTLARDCTDGYNKGWFRESGVYTIQPVMAPAPFQVHCSMMDSQVRTFVVRREERQLDFNRTWEEYRDGFGSLAADHWLGLDKLYLLTSSRAYELRFRVRLENGSVYYHFYKDFVVRDQSAGYSFILGITDDMDRELGDCLTPLMGASFSTYDNDSDGDDTTNCAQRHGAGWWFLGANCSSCNPLGPFMNDTRLGVEAEAFWTDKMGDMVPFTLYGYLVPL</sequence>
<dbReference type="SUPFAM" id="SSF56496">
    <property type="entry name" value="Fibrinogen C-terminal domain-like"/>
    <property type="match status" value="1"/>
</dbReference>
<dbReference type="InterPro" id="IPR050373">
    <property type="entry name" value="Fibrinogen_C-term_domain"/>
</dbReference>
<dbReference type="Gene3D" id="3.90.215.10">
    <property type="entry name" value="Gamma Fibrinogen, chain A, domain 1"/>
    <property type="match status" value="1"/>
</dbReference>
<dbReference type="SMART" id="SM00186">
    <property type="entry name" value="FBG"/>
    <property type="match status" value="1"/>
</dbReference>
<comment type="caution">
    <text evidence="2">The sequence shown here is derived from an EMBL/GenBank/DDBJ whole genome shotgun (WGS) entry which is preliminary data.</text>
</comment>
<dbReference type="OrthoDB" id="6081480at2759"/>
<dbReference type="InterPro" id="IPR002181">
    <property type="entry name" value="Fibrinogen_a/b/g_C_dom"/>
</dbReference>
<dbReference type="STRING" id="400727.A0A2T7Q1L2"/>
<proteinExistence type="predicted"/>
<organism evidence="2 3">
    <name type="scientific">Pomacea canaliculata</name>
    <name type="common">Golden apple snail</name>
    <dbReference type="NCBI Taxonomy" id="400727"/>
    <lineage>
        <taxon>Eukaryota</taxon>
        <taxon>Metazoa</taxon>
        <taxon>Spiralia</taxon>
        <taxon>Lophotrochozoa</taxon>
        <taxon>Mollusca</taxon>
        <taxon>Gastropoda</taxon>
        <taxon>Caenogastropoda</taxon>
        <taxon>Architaenioglossa</taxon>
        <taxon>Ampullarioidea</taxon>
        <taxon>Ampullariidae</taxon>
        <taxon>Pomacea</taxon>
    </lineage>
</organism>
<dbReference type="PROSITE" id="PS51406">
    <property type="entry name" value="FIBRINOGEN_C_2"/>
    <property type="match status" value="1"/>
</dbReference>